<dbReference type="Pfam" id="PF12690">
    <property type="entry name" value="BsuPI"/>
    <property type="match status" value="1"/>
</dbReference>
<dbReference type="EMBL" id="JAHBCL010000002">
    <property type="protein sequence ID" value="MBS7525427.1"/>
    <property type="molecule type" value="Genomic_DNA"/>
</dbReference>
<keyword evidence="2" id="KW-0732">Signal</keyword>
<evidence type="ECO:0000256" key="2">
    <source>
        <dbReference type="SAM" id="SignalP"/>
    </source>
</evidence>
<dbReference type="Gene3D" id="2.60.40.2360">
    <property type="entry name" value="Intracellular proteinase inhibitor BsuPI"/>
    <property type="match status" value="1"/>
</dbReference>
<feature type="domain" description="SLH" evidence="3">
    <location>
        <begin position="23"/>
        <end position="86"/>
    </location>
</feature>
<dbReference type="InterPro" id="IPR020481">
    <property type="entry name" value="Intracell_prot_inh_BsuPI"/>
</dbReference>
<dbReference type="Pfam" id="PF00395">
    <property type="entry name" value="SLH"/>
    <property type="match status" value="2"/>
</dbReference>
<feature type="chain" id="PRO_5046858570" evidence="2">
    <location>
        <begin position="25"/>
        <end position="340"/>
    </location>
</feature>
<evidence type="ECO:0000313" key="4">
    <source>
        <dbReference type="EMBL" id="MBS7525427.1"/>
    </source>
</evidence>
<sequence>MKKMIKTFTAVGLMLVINTSMVFASVPFNDTAMTSYNDAIEALASQEIVGGVGHGLFQPDRQITNAEAIQMITKAFNINLSYMTFIKAPELSDFFDFASADAWYEDAFINAGANGLPIDRTIMPNESMTRENFYSILEAAMEMRNELPMINLIPTAIEDFESMDVLKSGAIHRALAYGILKLDEDGMFYPNAYLTRGEAAQAVYDAMNVEHKLEAAGNAMTGKLEVTEAEDGVTLTFTMKNDSDETALLTYHNGQRYDIYIYDSYGTLIYQWSNDKVFTMAIESVVVDPGKTIEYETVWPMTDNEGKRVLRGQYNVVFESAYDIVGNKATTTDSMFIIVP</sequence>
<dbReference type="Proteomes" id="UP000746471">
    <property type="component" value="Unassembled WGS sequence"/>
</dbReference>
<gene>
    <name evidence="4" type="ORF">KHM83_01905</name>
</gene>
<evidence type="ECO:0000313" key="5">
    <source>
        <dbReference type="Proteomes" id="UP000746471"/>
    </source>
</evidence>
<protein>
    <submittedName>
        <fullName evidence="4">S-layer homology domain-containing protein</fullName>
    </submittedName>
</protein>
<keyword evidence="1" id="KW-0677">Repeat</keyword>
<dbReference type="InterPro" id="IPR038144">
    <property type="entry name" value="IPI"/>
</dbReference>
<dbReference type="PROSITE" id="PS51272">
    <property type="entry name" value="SLH"/>
    <property type="match status" value="2"/>
</dbReference>
<keyword evidence="5" id="KW-1185">Reference proteome</keyword>
<dbReference type="InterPro" id="IPR001119">
    <property type="entry name" value="SLH_dom"/>
</dbReference>
<comment type="caution">
    <text evidence="4">The sequence shown here is derived from an EMBL/GenBank/DDBJ whole genome shotgun (WGS) entry which is preliminary data.</text>
</comment>
<evidence type="ECO:0000256" key="1">
    <source>
        <dbReference type="ARBA" id="ARBA00022737"/>
    </source>
</evidence>
<accession>A0ABS5PKP0</accession>
<dbReference type="RefSeq" id="WP_213235208.1">
    <property type="nucleotide sequence ID" value="NZ_JAHBCL010000002.1"/>
</dbReference>
<feature type="domain" description="SLH" evidence="3">
    <location>
        <begin position="154"/>
        <end position="217"/>
    </location>
</feature>
<feature type="signal peptide" evidence="2">
    <location>
        <begin position="1"/>
        <end position="24"/>
    </location>
</feature>
<evidence type="ECO:0000259" key="3">
    <source>
        <dbReference type="PROSITE" id="PS51272"/>
    </source>
</evidence>
<reference evidence="4 5" key="1">
    <citation type="submission" date="2021-05" db="EMBL/GenBank/DDBJ databases">
        <title>Fusibacter ferrireducens sp. nov., an anaerobic, sulfur- and Fe-reducing bacterium isolated from the mangrove sediment.</title>
        <authorList>
            <person name="Qiu D."/>
        </authorList>
    </citation>
    <scope>NUCLEOTIDE SEQUENCE [LARGE SCALE GENOMIC DNA]</scope>
    <source>
        <strain evidence="4 5">DSM 12116</strain>
    </source>
</reference>
<name>A0ABS5PKP0_9FIRM</name>
<proteinExistence type="predicted"/>
<organism evidence="4 5">
    <name type="scientific">Fusibacter paucivorans</name>
    <dbReference type="NCBI Taxonomy" id="76009"/>
    <lineage>
        <taxon>Bacteria</taxon>
        <taxon>Bacillati</taxon>
        <taxon>Bacillota</taxon>
        <taxon>Clostridia</taxon>
        <taxon>Eubacteriales</taxon>
        <taxon>Eubacteriales Family XII. Incertae Sedis</taxon>
        <taxon>Fusibacter</taxon>
    </lineage>
</organism>